<dbReference type="RefSeq" id="WP_050156517.1">
    <property type="nucleotide sequence ID" value="NZ_CPXJ01000041.1"/>
</dbReference>
<gene>
    <name evidence="1" type="ORF">ERS137959_03142</name>
</gene>
<comment type="caution">
    <text evidence="1">The sequence shown here is derived from an EMBL/GenBank/DDBJ whole genome shotgun (WGS) entry which is preliminary data.</text>
</comment>
<dbReference type="EMBL" id="CPXJ01000041">
    <property type="protein sequence ID" value="CNE16416.1"/>
    <property type="molecule type" value="Genomic_DNA"/>
</dbReference>
<reference evidence="1 2" key="1">
    <citation type="submission" date="2015-03" db="EMBL/GenBank/DDBJ databases">
        <authorList>
            <consortium name="Pathogen Informatics"/>
            <person name="Murphy D."/>
        </authorList>
    </citation>
    <scope>NUCLEOTIDE SEQUENCE [LARGE SCALE GENOMIC DNA]</scope>
    <source>
        <strain evidence="1 2">IP05342</strain>
    </source>
</reference>
<proteinExistence type="predicted"/>
<protein>
    <submittedName>
        <fullName evidence="1">Uncharacterized protein</fullName>
    </submittedName>
</protein>
<evidence type="ECO:0000313" key="1">
    <source>
        <dbReference type="EMBL" id="CNE16416.1"/>
    </source>
</evidence>
<accession>A0ABM9S4Z5</accession>
<name>A0ABM9S4Z5_YEREN</name>
<sequence length="139" mass="16061">MIKRIIMVFAFVSVLISFETIAVSYEIPDHVIKKETKAGYLRCKLVSEELKQQWLYYDNFKINQIAFSTGGGLGPNKIDINHYECTISAESSGGNVRRVRVNIDQRSDSNRVRWTIRDDYPISECTELYLGDCPQFKKK</sequence>
<organism evidence="1 2">
    <name type="scientific">Yersinia enterocolitica</name>
    <dbReference type="NCBI Taxonomy" id="630"/>
    <lineage>
        <taxon>Bacteria</taxon>
        <taxon>Pseudomonadati</taxon>
        <taxon>Pseudomonadota</taxon>
        <taxon>Gammaproteobacteria</taxon>
        <taxon>Enterobacterales</taxon>
        <taxon>Yersiniaceae</taxon>
        <taxon>Yersinia</taxon>
    </lineage>
</organism>
<evidence type="ECO:0000313" key="2">
    <source>
        <dbReference type="Proteomes" id="UP000041601"/>
    </source>
</evidence>
<dbReference type="Proteomes" id="UP000041601">
    <property type="component" value="Unassembled WGS sequence"/>
</dbReference>
<keyword evidence="2" id="KW-1185">Reference proteome</keyword>